<dbReference type="InterPro" id="IPR016181">
    <property type="entry name" value="Acyl_CoA_acyltransferase"/>
</dbReference>
<evidence type="ECO:0000259" key="2">
    <source>
        <dbReference type="PROSITE" id="PS51186"/>
    </source>
</evidence>
<dbReference type="GO" id="GO:0016747">
    <property type="term" value="F:acyltransferase activity, transferring groups other than amino-acyl groups"/>
    <property type="evidence" value="ECO:0007669"/>
    <property type="project" value="InterPro"/>
</dbReference>
<reference evidence="3" key="1">
    <citation type="submission" date="2024-06" db="EMBL/GenBank/DDBJ databases">
        <title>The genome sequences of Kitasatospora sp. strain HUAS MG31.</title>
        <authorList>
            <person name="Mo P."/>
        </authorList>
    </citation>
    <scope>NUCLEOTIDE SEQUENCE</scope>
    <source>
        <strain evidence="3">HUAS MG31</strain>
    </source>
</reference>
<dbReference type="Pfam" id="PF24553">
    <property type="entry name" value="Rv0428c_C"/>
    <property type="match status" value="1"/>
</dbReference>
<dbReference type="PANTHER" id="PTHR43072">
    <property type="entry name" value="N-ACETYLTRANSFERASE"/>
    <property type="match status" value="1"/>
</dbReference>
<name>A0AAU8JWQ4_9ACTN</name>
<dbReference type="EMBL" id="CP159872">
    <property type="protein sequence ID" value="XCM80803.1"/>
    <property type="molecule type" value="Genomic_DNA"/>
</dbReference>
<organism evidence="3">
    <name type="scientific">Kitasatospora camelliae</name>
    <dbReference type="NCBI Taxonomy" id="3156397"/>
    <lineage>
        <taxon>Bacteria</taxon>
        <taxon>Bacillati</taxon>
        <taxon>Actinomycetota</taxon>
        <taxon>Actinomycetes</taxon>
        <taxon>Kitasatosporales</taxon>
        <taxon>Streptomycetaceae</taxon>
        <taxon>Kitasatospora</taxon>
    </lineage>
</organism>
<feature type="region of interest" description="Disordered" evidence="1">
    <location>
        <begin position="69"/>
        <end position="101"/>
    </location>
</feature>
<accession>A0AAU8JWQ4</accession>
<dbReference type="KEGG" id="kcm:ABWK59_18710"/>
<dbReference type="InterPro" id="IPR000182">
    <property type="entry name" value="GNAT_dom"/>
</dbReference>
<dbReference type="PROSITE" id="PS51186">
    <property type="entry name" value="GNAT"/>
    <property type="match status" value="1"/>
</dbReference>
<dbReference type="SUPFAM" id="SSF55729">
    <property type="entry name" value="Acyl-CoA N-acyltransferases (Nat)"/>
    <property type="match status" value="1"/>
</dbReference>
<dbReference type="InterPro" id="IPR056935">
    <property type="entry name" value="Rv0428c-like_C"/>
</dbReference>
<feature type="domain" description="N-acetyltransferase" evidence="2">
    <location>
        <begin position="170"/>
        <end position="305"/>
    </location>
</feature>
<protein>
    <submittedName>
        <fullName evidence="3">GNAT family N-acetyltransferase</fullName>
    </submittedName>
</protein>
<feature type="compositionally biased region" description="Low complexity" evidence="1">
    <location>
        <begin position="1"/>
        <end position="21"/>
    </location>
</feature>
<dbReference type="RefSeq" id="WP_354641737.1">
    <property type="nucleotide sequence ID" value="NZ_CP159872.1"/>
</dbReference>
<evidence type="ECO:0000313" key="3">
    <source>
        <dbReference type="EMBL" id="XCM80803.1"/>
    </source>
</evidence>
<proteinExistence type="predicted"/>
<evidence type="ECO:0000256" key="1">
    <source>
        <dbReference type="SAM" id="MobiDB-lite"/>
    </source>
</evidence>
<sequence>MTDTRTTTTTPGEPDGTPRGRWPGEPWTADAWSLDARHVERLAADAWPAGHSVRTGGWLLRHTAGVDRRRSNSALPEGHGPDRTGPGPDRTGLDRTDPAGAAGAYDLAPVEAFYAERGLPVTVQVSPAEQHTALDAHLAARGYRLAAPTLVCVAATADTLATPAATAPGVSVRSEEHPGPAWTAAFTALDGRPDSAAVAERVIARIPGPAAFLSAAVDGEPAGIALFAAAEGWAGVFCLATHPRHRRRGVAGAVLREGARWARERSAEYLYLQVEEANTAARALYTRAGFRPSHRYHYRVLDPTR</sequence>
<feature type="region of interest" description="Disordered" evidence="1">
    <location>
        <begin position="1"/>
        <end position="29"/>
    </location>
</feature>
<dbReference type="AlphaFoldDB" id="A0AAU8JWQ4"/>
<dbReference type="Gene3D" id="3.40.630.30">
    <property type="match status" value="1"/>
</dbReference>
<gene>
    <name evidence="3" type="ORF">ABWK59_18710</name>
</gene>
<dbReference type="CDD" id="cd04301">
    <property type="entry name" value="NAT_SF"/>
    <property type="match status" value="1"/>
</dbReference>